<dbReference type="EMBL" id="JSVA01000017">
    <property type="protein sequence ID" value="KOF02032.1"/>
    <property type="molecule type" value="Genomic_DNA"/>
</dbReference>
<dbReference type="InterPro" id="IPR047324">
    <property type="entry name" value="LbH_gamma_CA-like"/>
</dbReference>
<comment type="caution">
    <text evidence="1">The sequence shown here is derived from an EMBL/GenBank/DDBJ whole genome shotgun (WGS) entry which is preliminary data.</text>
</comment>
<accession>A0A0L8AID9</accession>
<reference evidence="2" key="1">
    <citation type="submission" date="2014-11" db="EMBL/GenBank/DDBJ databases">
        <title>Genome sequencing of Roseivirga sp. D-25.</title>
        <authorList>
            <person name="Selvaratnam C."/>
            <person name="Thevarajoo S."/>
            <person name="Goh K.M."/>
            <person name="Eee R."/>
            <person name="Chan K.-G."/>
            <person name="Chong C.S."/>
        </authorList>
    </citation>
    <scope>NUCLEOTIDE SEQUENCE [LARGE SCALE GENOMIC DNA]</scope>
    <source>
        <strain evidence="2">D-25</strain>
    </source>
</reference>
<dbReference type="Gene3D" id="2.160.10.10">
    <property type="entry name" value="Hexapeptide repeat proteins"/>
    <property type="match status" value="1"/>
</dbReference>
<proteinExistence type="predicted"/>
<name>A0A0L8AID9_9BACT</name>
<dbReference type="InterPro" id="IPR011004">
    <property type="entry name" value="Trimer_LpxA-like_sf"/>
</dbReference>
<evidence type="ECO:0000313" key="2">
    <source>
        <dbReference type="Proteomes" id="UP000036908"/>
    </source>
</evidence>
<dbReference type="Pfam" id="PF00132">
    <property type="entry name" value="Hexapep"/>
    <property type="match status" value="2"/>
</dbReference>
<dbReference type="Proteomes" id="UP000036908">
    <property type="component" value="Unassembled WGS sequence"/>
</dbReference>
<dbReference type="CDD" id="cd04645">
    <property type="entry name" value="LbH_gamma_CA_like"/>
    <property type="match status" value="1"/>
</dbReference>
<protein>
    <submittedName>
        <fullName evidence="1">Acetyltransferase</fullName>
    </submittedName>
</protein>
<dbReference type="PANTHER" id="PTHR13061">
    <property type="entry name" value="DYNACTIN SUBUNIT P25"/>
    <property type="match status" value="1"/>
</dbReference>
<dbReference type="PATRIC" id="fig|1566026.4.peg.1320"/>
<dbReference type="InterPro" id="IPR050484">
    <property type="entry name" value="Transf_Hexapept/Carb_Anhydrase"/>
</dbReference>
<sequence length="174" mass="18488">MAVIKAVKGVKPVFGEKCFLADNATIVGDVHMGNNCSVWFNAVVRGDVCHIEIGDNCNIQDGAVIHGTLNMSKTVLGKNVSIGHNAIVHGCIVEDNVLIGMGAIVMDNAVIGTGSMIAAGAVVLANTVIEPNSLYAGTPAKKIKEIDERLRMVIDKTPENYIMYSGWIEDLPNP</sequence>
<evidence type="ECO:0000313" key="1">
    <source>
        <dbReference type="EMBL" id="KOF02032.1"/>
    </source>
</evidence>
<dbReference type="SUPFAM" id="SSF51161">
    <property type="entry name" value="Trimeric LpxA-like enzymes"/>
    <property type="match status" value="1"/>
</dbReference>
<dbReference type="OrthoDB" id="9803036at2"/>
<dbReference type="AlphaFoldDB" id="A0A0L8AID9"/>
<gene>
    <name evidence="1" type="ORF">OB69_15015</name>
</gene>
<dbReference type="GO" id="GO:0016740">
    <property type="term" value="F:transferase activity"/>
    <property type="evidence" value="ECO:0007669"/>
    <property type="project" value="UniProtKB-KW"/>
</dbReference>
<keyword evidence="1" id="KW-0808">Transferase</keyword>
<dbReference type="InterPro" id="IPR001451">
    <property type="entry name" value="Hexapep"/>
</dbReference>
<keyword evidence="2" id="KW-1185">Reference proteome</keyword>
<dbReference type="RefSeq" id="WP_053224560.1">
    <property type="nucleotide sequence ID" value="NZ_JSVA01000017.1"/>
</dbReference>
<dbReference type="PANTHER" id="PTHR13061:SF29">
    <property type="entry name" value="GAMMA CARBONIC ANHYDRASE-LIKE 1, MITOCHONDRIAL-RELATED"/>
    <property type="match status" value="1"/>
</dbReference>
<organism evidence="1 2">
    <name type="scientific">Roseivirga seohaensis subsp. aquiponti</name>
    <dbReference type="NCBI Taxonomy" id="1566026"/>
    <lineage>
        <taxon>Bacteria</taxon>
        <taxon>Pseudomonadati</taxon>
        <taxon>Bacteroidota</taxon>
        <taxon>Cytophagia</taxon>
        <taxon>Cytophagales</taxon>
        <taxon>Roseivirgaceae</taxon>
        <taxon>Roseivirga</taxon>
    </lineage>
</organism>